<feature type="domain" description="Ig-like" evidence="7">
    <location>
        <begin position="28"/>
        <end position="130"/>
    </location>
</feature>
<evidence type="ECO:0000256" key="2">
    <source>
        <dbReference type="ARBA" id="ARBA00023130"/>
    </source>
</evidence>
<proteinExistence type="predicted"/>
<dbReference type="SMART" id="SM00406">
    <property type="entry name" value="IGv"/>
    <property type="match status" value="1"/>
</dbReference>
<dbReference type="AlphaFoldDB" id="A0A6Q2YXW0"/>
<dbReference type="OMA" id="NIRWSCA"/>
<dbReference type="SMART" id="SM00409">
    <property type="entry name" value="IG"/>
    <property type="match status" value="1"/>
</dbReference>
<keyword evidence="4" id="KW-0393">Immunoglobulin domain</keyword>
<evidence type="ECO:0000256" key="6">
    <source>
        <dbReference type="SAM" id="SignalP"/>
    </source>
</evidence>
<dbReference type="Proteomes" id="UP000265140">
    <property type="component" value="Chromosome 3"/>
</dbReference>
<evidence type="ECO:0000256" key="1">
    <source>
        <dbReference type="ARBA" id="ARBA00022729"/>
    </source>
</evidence>
<reference evidence="8" key="3">
    <citation type="submission" date="2025-08" db="UniProtKB">
        <authorList>
            <consortium name="Ensembl"/>
        </authorList>
    </citation>
    <scope>IDENTIFICATION</scope>
</reference>
<dbReference type="Pfam" id="PF07686">
    <property type="entry name" value="V-set"/>
    <property type="match status" value="1"/>
</dbReference>
<dbReference type="InterPro" id="IPR036179">
    <property type="entry name" value="Ig-like_dom_sf"/>
</dbReference>
<evidence type="ECO:0000313" key="8">
    <source>
        <dbReference type="Ensembl" id="ENSELUP00000070426.2"/>
    </source>
</evidence>
<dbReference type="PANTHER" id="PTHR19367:SF18">
    <property type="entry name" value="T CELL RECEPTOR ALPHA VARIABLE 16"/>
    <property type="match status" value="1"/>
</dbReference>
<keyword evidence="3" id="KW-0675">Receptor</keyword>
<accession>A0A6Q2YXW0</accession>
<dbReference type="SUPFAM" id="SSF48726">
    <property type="entry name" value="Immunoglobulin"/>
    <property type="match status" value="1"/>
</dbReference>
<dbReference type="GO" id="GO:0002250">
    <property type="term" value="P:adaptive immune response"/>
    <property type="evidence" value="ECO:0007669"/>
    <property type="project" value="UniProtKB-KW"/>
</dbReference>
<dbReference type="InterPro" id="IPR013783">
    <property type="entry name" value="Ig-like_fold"/>
</dbReference>
<keyword evidence="5" id="KW-0391">Immunity</keyword>
<dbReference type="InterPro" id="IPR051287">
    <property type="entry name" value="TCR_variable_region"/>
</dbReference>
<evidence type="ECO:0000259" key="7">
    <source>
        <dbReference type="PROSITE" id="PS50835"/>
    </source>
</evidence>
<keyword evidence="5" id="KW-1279">T cell receptor</keyword>
<evidence type="ECO:0000313" key="9">
    <source>
        <dbReference type="Proteomes" id="UP000265140"/>
    </source>
</evidence>
<keyword evidence="2" id="KW-1064">Adaptive immunity</keyword>
<dbReference type="GO" id="GO:0042101">
    <property type="term" value="C:T cell receptor complex"/>
    <property type="evidence" value="ECO:0007669"/>
    <property type="project" value="UniProtKB-KW"/>
</dbReference>
<dbReference type="InterPro" id="IPR003599">
    <property type="entry name" value="Ig_sub"/>
</dbReference>
<reference evidence="8" key="4">
    <citation type="submission" date="2025-09" db="UniProtKB">
        <authorList>
            <consortium name="Ensembl"/>
        </authorList>
    </citation>
    <scope>IDENTIFICATION</scope>
</reference>
<evidence type="ECO:0000256" key="5">
    <source>
        <dbReference type="ARBA" id="ARBA00043266"/>
    </source>
</evidence>
<sequence length="141" mass="15990">LQKMSRCHIALIVSYFWCCFFSGLTAGDSITSVNNQVIGTEGEYVTLNCTYETSSDYPWLYWYRQYPNQAPQFILYKGANGETDGEFKNRFHAHLNVTTKSVPLTIQGLQLSDSAVYYCALRPTVTTGYTAVIQKLCVHVF</sequence>
<reference evidence="9" key="1">
    <citation type="journal article" date="2014" name="PLoS ONE">
        <title>The genome and linkage map of the northern pike (Esox lucius): conserved synteny revealed between the salmonid sister group and the Neoteleostei.</title>
        <authorList>
            <person name="Rondeau E.B."/>
            <person name="Minkley D.R."/>
            <person name="Leong J.S."/>
            <person name="Messmer A.M."/>
            <person name="Jantzen J.R."/>
            <person name="von Schalburg K.R."/>
            <person name="Lemon C."/>
            <person name="Bird N.H."/>
            <person name="Koop B.F."/>
        </authorList>
    </citation>
    <scope>NUCLEOTIDE SEQUENCE</scope>
</reference>
<keyword evidence="1 6" id="KW-0732">Signal</keyword>
<evidence type="ECO:0000256" key="3">
    <source>
        <dbReference type="ARBA" id="ARBA00023170"/>
    </source>
</evidence>
<dbReference type="PROSITE" id="PS50835">
    <property type="entry name" value="IG_LIKE"/>
    <property type="match status" value="1"/>
</dbReference>
<dbReference type="Bgee" id="ENSELUG00000028312">
    <property type="expression patterns" value="Expressed in head kidney and 1 other cell type or tissue"/>
</dbReference>
<feature type="signal peptide" evidence="6">
    <location>
        <begin position="1"/>
        <end position="27"/>
    </location>
</feature>
<protein>
    <recommendedName>
        <fullName evidence="7">Ig-like domain-containing protein</fullName>
    </recommendedName>
</protein>
<name>A0A6Q2YXW0_ESOLU</name>
<evidence type="ECO:0000256" key="4">
    <source>
        <dbReference type="ARBA" id="ARBA00023319"/>
    </source>
</evidence>
<reference evidence="8" key="2">
    <citation type="submission" date="2020-02" db="EMBL/GenBank/DDBJ databases">
        <title>Esox lucius (northern pike) genome, fEsoLuc1, primary haplotype.</title>
        <authorList>
            <person name="Myers G."/>
            <person name="Karagic N."/>
            <person name="Meyer A."/>
            <person name="Pippel M."/>
            <person name="Reichard M."/>
            <person name="Winkler S."/>
            <person name="Tracey A."/>
            <person name="Sims Y."/>
            <person name="Howe K."/>
            <person name="Rhie A."/>
            <person name="Formenti G."/>
            <person name="Durbin R."/>
            <person name="Fedrigo O."/>
            <person name="Jarvis E.D."/>
        </authorList>
    </citation>
    <scope>NUCLEOTIDE SEQUENCE [LARGE SCALE GENOMIC DNA]</scope>
</reference>
<dbReference type="GeneTree" id="ENSGT01030000234557"/>
<dbReference type="InterPro" id="IPR013106">
    <property type="entry name" value="Ig_V-set"/>
</dbReference>
<keyword evidence="9" id="KW-1185">Reference proteome</keyword>
<dbReference type="InParanoid" id="A0A6Q2YXW0"/>
<dbReference type="InterPro" id="IPR007110">
    <property type="entry name" value="Ig-like_dom"/>
</dbReference>
<feature type="chain" id="PRO_5044213910" description="Ig-like domain-containing protein" evidence="6">
    <location>
        <begin position="28"/>
        <end position="141"/>
    </location>
</feature>
<dbReference type="PANTHER" id="PTHR19367">
    <property type="entry name" value="T-CELL RECEPTOR ALPHA CHAIN V REGION"/>
    <property type="match status" value="1"/>
</dbReference>
<dbReference type="Gene3D" id="2.60.40.10">
    <property type="entry name" value="Immunoglobulins"/>
    <property type="match status" value="1"/>
</dbReference>
<organism evidence="8 9">
    <name type="scientific">Esox lucius</name>
    <name type="common">Northern pike</name>
    <dbReference type="NCBI Taxonomy" id="8010"/>
    <lineage>
        <taxon>Eukaryota</taxon>
        <taxon>Metazoa</taxon>
        <taxon>Chordata</taxon>
        <taxon>Craniata</taxon>
        <taxon>Vertebrata</taxon>
        <taxon>Euteleostomi</taxon>
        <taxon>Actinopterygii</taxon>
        <taxon>Neopterygii</taxon>
        <taxon>Teleostei</taxon>
        <taxon>Protacanthopterygii</taxon>
        <taxon>Esociformes</taxon>
        <taxon>Esocidae</taxon>
        <taxon>Esox</taxon>
    </lineage>
</organism>
<dbReference type="Ensembl" id="ENSELUT00000044658.2">
    <property type="protein sequence ID" value="ENSELUP00000070426.2"/>
    <property type="gene ID" value="ENSELUG00000028312.2"/>
</dbReference>